<dbReference type="SUPFAM" id="SSF46785">
    <property type="entry name" value="Winged helix' DNA-binding domain"/>
    <property type="match status" value="1"/>
</dbReference>
<keyword evidence="6" id="KW-1185">Reference proteome</keyword>
<dbReference type="InterPro" id="IPR036390">
    <property type="entry name" value="WH_DNA-bd_sf"/>
</dbReference>
<evidence type="ECO:0000256" key="2">
    <source>
        <dbReference type="ARBA" id="ARBA00023125"/>
    </source>
</evidence>
<dbReference type="RefSeq" id="WP_082013513.1">
    <property type="nucleotide sequence ID" value="NZ_JRVC01000031.1"/>
</dbReference>
<evidence type="ECO:0000313" key="6">
    <source>
        <dbReference type="Proteomes" id="UP000031338"/>
    </source>
</evidence>
<dbReference type="Pfam" id="PF00027">
    <property type="entry name" value="cNMP_binding"/>
    <property type="match status" value="1"/>
</dbReference>
<protein>
    <submittedName>
        <fullName evidence="5">Crp/Fnr family transcriptional regulator</fullName>
    </submittedName>
</protein>
<sequence>MHKRISEVPWRQFRRYEHLARAGDRSDCIYCIKDGWACRYELLRDGRRQITALYLPGEYCEPHWLLSGQARLPVMALTRLTARPIPLGQIDHPGEGGVRNVLHAMVQAMERQAQWITRLGRKSATERIVELLADLRARLGSDDDKVVIPLTQREIADIVGLTPVHVNRVLHRLAEQNCVHLCGRSLLASTQMDHSTEQHPCAEKQGEQG</sequence>
<dbReference type="InterPro" id="IPR000595">
    <property type="entry name" value="cNMP-bd_dom"/>
</dbReference>
<dbReference type="GO" id="GO:0006355">
    <property type="term" value="P:regulation of DNA-templated transcription"/>
    <property type="evidence" value="ECO:0007669"/>
    <property type="project" value="InterPro"/>
</dbReference>
<reference evidence="5 6" key="1">
    <citation type="submission" date="2014-10" db="EMBL/GenBank/DDBJ databases">
        <title>Draft genome sequence of Novosphingobium subterraneum DSM 12447.</title>
        <authorList>
            <person name="Gan H.M."/>
            <person name="Gan H.Y."/>
            <person name="Savka M.A."/>
        </authorList>
    </citation>
    <scope>NUCLEOTIDE SEQUENCE [LARGE SCALE GENOMIC DNA]</scope>
    <source>
        <strain evidence="5 6">DSM 12447</strain>
    </source>
</reference>
<dbReference type="GO" id="GO:0003677">
    <property type="term" value="F:DNA binding"/>
    <property type="evidence" value="ECO:0007669"/>
    <property type="project" value="UniProtKB-KW"/>
</dbReference>
<dbReference type="SUPFAM" id="SSF51206">
    <property type="entry name" value="cAMP-binding domain-like"/>
    <property type="match status" value="1"/>
</dbReference>
<evidence type="ECO:0000259" key="4">
    <source>
        <dbReference type="PROSITE" id="PS51063"/>
    </source>
</evidence>
<dbReference type="PATRIC" id="fig|48936.3.peg.4306"/>
<gene>
    <name evidence="5" type="ORF">NJ75_04273</name>
</gene>
<dbReference type="InterPro" id="IPR014710">
    <property type="entry name" value="RmlC-like_jellyroll"/>
</dbReference>
<dbReference type="Proteomes" id="UP000031338">
    <property type="component" value="Unassembled WGS sequence"/>
</dbReference>
<dbReference type="Gene3D" id="1.10.10.10">
    <property type="entry name" value="Winged helix-like DNA-binding domain superfamily/Winged helix DNA-binding domain"/>
    <property type="match status" value="1"/>
</dbReference>
<organism evidence="5 6">
    <name type="scientific">Novosphingobium subterraneum</name>
    <dbReference type="NCBI Taxonomy" id="48936"/>
    <lineage>
        <taxon>Bacteria</taxon>
        <taxon>Pseudomonadati</taxon>
        <taxon>Pseudomonadota</taxon>
        <taxon>Alphaproteobacteria</taxon>
        <taxon>Sphingomonadales</taxon>
        <taxon>Sphingomonadaceae</taxon>
        <taxon>Novosphingobium</taxon>
    </lineage>
</organism>
<dbReference type="STRING" id="48936.NJ75_04273"/>
<accession>A0A0B8Z7N0</accession>
<evidence type="ECO:0000256" key="3">
    <source>
        <dbReference type="ARBA" id="ARBA00023163"/>
    </source>
</evidence>
<dbReference type="Gene3D" id="2.60.120.10">
    <property type="entry name" value="Jelly Rolls"/>
    <property type="match status" value="1"/>
</dbReference>
<dbReference type="SMART" id="SM00419">
    <property type="entry name" value="HTH_CRP"/>
    <property type="match status" value="1"/>
</dbReference>
<dbReference type="CDD" id="cd00092">
    <property type="entry name" value="HTH_CRP"/>
    <property type="match status" value="1"/>
</dbReference>
<dbReference type="InterPro" id="IPR036388">
    <property type="entry name" value="WH-like_DNA-bd_sf"/>
</dbReference>
<name>A0A0B8Z7N0_9SPHN</name>
<dbReference type="InterPro" id="IPR018490">
    <property type="entry name" value="cNMP-bd_dom_sf"/>
</dbReference>
<evidence type="ECO:0000313" key="5">
    <source>
        <dbReference type="EMBL" id="KHS42260.1"/>
    </source>
</evidence>
<dbReference type="AlphaFoldDB" id="A0A0B8Z7N0"/>
<dbReference type="InterPro" id="IPR012318">
    <property type="entry name" value="HTH_CRP"/>
</dbReference>
<feature type="domain" description="HTH crp-type" evidence="4">
    <location>
        <begin position="122"/>
        <end position="193"/>
    </location>
</feature>
<comment type="caution">
    <text evidence="5">The sequence shown here is derived from an EMBL/GenBank/DDBJ whole genome shotgun (WGS) entry which is preliminary data.</text>
</comment>
<dbReference type="PROSITE" id="PS51063">
    <property type="entry name" value="HTH_CRP_2"/>
    <property type="match status" value="1"/>
</dbReference>
<dbReference type="EMBL" id="JRVC01000031">
    <property type="protein sequence ID" value="KHS42260.1"/>
    <property type="molecule type" value="Genomic_DNA"/>
</dbReference>
<keyword evidence="3" id="KW-0804">Transcription</keyword>
<dbReference type="Pfam" id="PF13545">
    <property type="entry name" value="HTH_Crp_2"/>
    <property type="match status" value="1"/>
</dbReference>
<evidence type="ECO:0000256" key="1">
    <source>
        <dbReference type="ARBA" id="ARBA00023015"/>
    </source>
</evidence>
<keyword evidence="1" id="KW-0805">Transcription regulation</keyword>
<keyword evidence="2" id="KW-0238">DNA-binding</keyword>
<dbReference type="CDD" id="cd00038">
    <property type="entry name" value="CAP_ED"/>
    <property type="match status" value="1"/>
</dbReference>
<proteinExistence type="predicted"/>